<gene>
    <name evidence="11" type="ORF">CLODIP_2_CD02113</name>
</gene>
<dbReference type="FunFam" id="3.30.70.270:FF:000020">
    <property type="entry name" value="Transposon Tf2-6 polyprotein-like Protein"/>
    <property type="match status" value="1"/>
</dbReference>
<dbReference type="Pfam" id="PF17917">
    <property type="entry name" value="RT_RNaseH"/>
    <property type="match status" value="1"/>
</dbReference>
<evidence type="ECO:0000256" key="4">
    <source>
        <dbReference type="ARBA" id="ARBA00022722"/>
    </source>
</evidence>
<dbReference type="CDD" id="cd01647">
    <property type="entry name" value="RT_LTR"/>
    <property type="match status" value="1"/>
</dbReference>
<dbReference type="FunFam" id="3.10.20.370:FF:000001">
    <property type="entry name" value="Retrovirus-related Pol polyprotein from transposon 17.6-like protein"/>
    <property type="match status" value="1"/>
</dbReference>
<dbReference type="Gene3D" id="2.40.70.10">
    <property type="entry name" value="Acid Proteases"/>
    <property type="match status" value="1"/>
</dbReference>
<evidence type="ECO:0000256" key="7">
    <source>
        <dbReference type="ARBA" id="ARBA00022918"/>
    </source>
</evidence>
<dbReference type="Gene3D" id="3.30.70.270">
    <property type="match status" value="2"/>
</dbReference>
<dbReference type="InterPro" id="IPR000477">
    <property type="entry name" value="RT_dom"/>
</dbReference>
<reference evidence="11 12" key="1">
    <citation type="submission" date="2020-04" db="EMBL/GenBank/DDBJ databases">
        <authorList>
            <person name="Alioto T."/>
            <person name="Alioto T."/>
            <person name="Gomez Garrido J."/>
        </authorList>
    </citation>
    <scope>NUCLEOTIDE SEQUENCE [LARGE SCALE GENOMIC DNA]</scope>
</reference>
<evidence type="ECO:0000256" key="2">
    <source>
        <dbReference type="ARBA" id="ARBA00022679"/>
    </source>
</evidence>
<dbReference type="CDD" id="cd00303">
    <property type="entry name" value="retropepsin_like"/>
    <property type="match status" value="1"/>
</dbReference>
<dbReference type="Gene3D" id="3.30.420.10">
    <property type="entry name" value="Ribonuclease H-like superfamily/Ribonuclease H"/>
    <property type="match status" value="1"/>
</dbReference>
<dbReference type="EC" id="2.7.7.49" evidence="1"/>
<dbReference type="GO" id="GO:0003964">
    <property type="term" value="F:RNA-directed DNA polymerase activity"/>
    <property type="evidence" value="ECO:0007669"/>
    <property type="project" value="UniProtKB-KW"/>
</dbReference>
<evidence type="ECO:0000256" key="5">
    <source>
        <dbReference type="ARBA" id="ARBA00022759"/>
    </source>
</evidence>
<dbReference type="FunFam" id="1.10.340.70:FF:000001">
    <property type="entry name" value="Retrovirus-related Pol polyprotein from transposon gypsy-like Protein"/>
    <property type="match status" value="1"/>
</dbReference>
<dbReference type="PANTHER" id="PTHR37984">
    <property type="entry name" value="PROTEIN CBG26694"/>
    <property type="match status" value="1"/>
</dbReference>
<sequence>MVTPTPGFVVVGRVLGEDVTFLVDSGAMVSLMSLALVQELRAAIVPFQHNVGTANGAPMKVVGQVDVFIDWEKKGFYHTFVVVDVVGVTFESLIGSDFMCEHQANLITSRKVLQFPWGELPLGFNQLTQRAPLQDKAIDLKNKEVNLVTLEKIQLYEEKGPQVQIQPHRSFGKCKMAANSTMLVLVQTDSRPGAVLQVRGLNLGEGPPPPPILCLVDEAGRIPVMFANSSATELKVKGRHRQQIEVSACEPLEGVAASEVSENVRCFHCDDLSVSDYDYMLCNKCKGVLKTKENTEMDVWPAAPQPALKDDEYLDLFHLEHVPAAWLEKLKQCLFNGKKAFAHGERQLGLLKGSSVRIETGQAKPIRKRPYPVPHLQRPVVEEEIRKMLNMGVIEPANSEWAAPLLLVKKKKPDGTLKYRPVIDYRGLNLVTKTSVYPYPNLQEVLDNLGGSEFFCILDMTNGFFQLQLHPESKEKTAFVSHQGVYAFTRMSYGLKNGPTEFCRAMQEAFKDLKGHGVEVFVDDFCIHAKGEVELLKLLDIVLSRAEEMGILFGPEKCQLFAREVRYLGFVVSQEGVKPDPDKVKAILEMKEPRTLKQVKGLIAMCNFYRRAIPRFSEIVLPLTDMQKGKKPKFVWRDVEQRAYKELLHALAEATLLRCPDFTQPFRLTTDASGRAVAAVLEQEISGEIFPIAFFSAKLIAAQQKYSSYQLECLAVVMAVEHFRVYLAGRPFTLFTDHYSLKWLFTAPIKSPLLGRWILALSENEMKIVHAPGRQIQRVDFLSRPEDDHEYKNTVTVGNISLEEFPSKYLDMERLREEQAMEAEWGKVVAQLKEGGEQPGYFLDARGVLYRWGPHSARLCVPASFREQILSLHHDTIFGGHWKGDKMLAEVTKRYIWSNLRQDVKAHTSSCDICQRRKQGRTIKVQQQMSFATCSVGKRWYIDVVGPFPESESGNKYILTMLEAFTKFIEAAAIPDQKAKTVVQSLIEQIICRYGAIQEIVTDNGSNFKSDLFSEVCGLLGIKHSFTSPYNPRANIVEAAHKGLVDVIADFVSRPRCENWDKMIPFALLALRASKHSATGHSPALLMTGRELQLPWDKEVAPECGLDSDEIQDEHQYVKILRERLQMAQEDAHRADLWKRHLVWQQADDDEPGEELQEGDRVMIKVSNKRKLGDRWKGPFLVLGKTGRVTYNLLDPDTQRCFFYHARHLRKIGHLRPPLHGWPRQEAPAVQDVSNAGPTEQGNNNSEGTEEQHQAAGGSGQVMQQLGEQQLGGKKSRIPVPRRGRIGSDTDVRDATRGRPRLKGMDGRRNAVSADAREDPATGRVRINSRYDLRKKVKEPERFM</sequence>
<dbReference type="Pfam" id="PF00078">
    <property type="entry name" value="RVT_1"/>
    <property type="match status" value="1"/>
</dbReference>
<organism evidence="11 12">
    <name type="scientific">Cloeon dipterum</name>
    <dbReference type="NCBI Taxonomy" id="197152"/>
    <lineage>
        <taxon>Eukaryota</taxon>
        <taxon>Metazoa</taxon>
        <taxon>Ecdysozoa</taxon>
        <taxon>Arthropoda</taxon>
        <taxon>Hexapoda</taxon>
        <taxon>Insecta</taxon>
        <taxon>Pterygota</taxon>
        <taxon>Palaeoptera</taxon>
        <taxon>Ephemeroptera</taxon>
        <taxon>Pisciforma</taxon>
        <taxon>Baetidae</taxon>
        <taxon>Cloeon</taxon>
    </lineage>
</organism>
<feature type="compositionally biased region" description="Basic residues" evidence="8">
    <location>
        <begin position="1274"/>
        <end position="1285"/>
    </location>
</feature>
<dbReference type="SUPFAM" id="SSF53098">
    <property type="entry name" value="Ribonuclease H-like"/>
    <property type="match status" value="1"/>
</dbReference>
<dbReference type="GO" id="GO:0016787">
    <property type="term" value="F:hydrolase activity"/>
    <property type="evidence" value="ECO:0007669"/>
    <property type="project" value="UniProtKB-KW"/>
</dbReference>
<keyword evidence="7" id="KW-0695">RNA-directed DNA polymerase</keyword>
<feature type="compositionally biased region" description="Low complexity" evidence="8">
    <location>
        <begin position="1261"/>
        <end position="1273"/>
    </location>
</feature>
<dbReference type="SUPFAM" id="SSF56672">
    <property type="entry name" value="DNA/RNA polymerases"/>
    <property type="match status" value="1"/>
</dbReference>
<dbReference type="Proteomes" id="UP000494165">
    <property type="component" value="Unassembled WGS sequence"/>
</dbReference>
<comment type="caution">
    <text evidence="11">The sequence shown here is derived from an EMBL/GenBank/DDBJ whole genome shotgun (WGS) entry which is preliminary data.</text>
</comment>
<dbReference type="InterPro" id="IPR036397">
    <property type="entry name" value="RNaseH_sf"/>
</dbReference>
<dbReference type="FunFam" id="3.30.420.10:FF:000032">
    <property type="entry name" value="Retrovirus-related Pol polyprotein from transposon 297-like Protein"/>
    <property type="match status" value="1"/>
</dbReference>
<evidence type="ECO:0000259" key="9">
    <source>
        <dbReference type="PROSITE" id="PS50878"/>
    </source>
</evidence>
<dbReference type="PANTHER" id="PTHR37984:SF5">
    <property type="entry name" value="PROTEIN NYNRIN-LIKE"/>
    <property type="match status" value="1"/>
</dbReference>
<dbReference type="Pfam" id="PF17921">
    <property type="entry name" value="Integrase_H2C2"/>
    <property type="match status" value="1"/>
</dbReference>
<dbReference type="InterPro" id="IPR041373">
    <property type="entry name" value="RT_RNaseH"/>
</dbReference>
<keyword evidence="3" id="KW-0548">Nucleotidyltransferase</keyword>
<feature type="compositionally biased region" description="Polar residues" evidence="8">
    <location>
        <begin position="1233"/>
        <end position="1247"/>
    </location>
</feature>
<evidence type="ECO:0000256" key="3">
    <source>
        <dbReference type="ARBA" id="ARBA00022695"/>
    </source>
</evidence>
<dbReference type="SUPFAM" id="SSF50630">
    <property type="entry name" value="Acid proteases"/>
    <property type="match status" value="1"/>
</dbReference>
<dbReference type="GO" id="GO:0015074">
    <property type="term" value="P:DNA integration"/>
    <property type="evidence" value="ECO:0007669"/>
    <property type="project" value="InterPro"/>
</dbReference>
<dbReference type="GO" id="GO:0042575">
    <property type="term" value="C:DNA polymerase complex"/>
    <property type="evidence" value="ECO:0007669"/>
    <property type="project" value="UniProtKB-ARBA"/>
</dbReference>
<name>A0A8S1DVG5_9INSE</name>
<proteinExistence type="predicted"/>
<dbReference type="PROSITE" id="PS50994">
    <property type="entry name" value="INTEGRASE"/>
    <property type="match status" value="1"/>
</dbReference>
<dbReference type="Pfam" id="PF00665">
    <property type="entry name" value="rve"/>
    <property type="match status" value="1"/>
</dbReference>
<dbReference type="Gene3D" id="1.10.340.70">
    <property type="match status" value="1"/>
</dbReference>
<dbReference type="InterPro" id="IPR012337">
    <property type="entry name" value="RNaseH-like_sf"/>
</dbReference>
<evidence type="ECO:0000256" key="1">
    <source>
        <dbReference type="ARBA" id="ARBA00012493"/>
    </source>
</evidence>
<evidence type="ECO:0000259" key="10">
    <source>
        <dbReference type="PROSITE" id="PS50994"/>
    </source>
</evidence>
<evidence type="ECO:0000313" key="11">
    <source>
        <dbReference type="EMBL" id="CAB3386475.1"/>
    </source>
</evidence>
<protein>
    <recommendedName>
        <fullName evidence="1">RNA-directed DNA polymerase</fullName>
        <ecNumber evidence="1">2.7.7.49</ecNumber>
    </recommendedName>
</protein>
<dbReference type="CDD" id="cd09274">
    <property type="entry name" value="RNase_HI_RT_Ty3"/>
    <property type="match status" value="1"/>
</dbReference>
<dbReference type="InterPro" id="IPR001584">
    <property type="entry name" value="Integrase_cat-core"/>
</dbReference>
<keyword evidence="4" id="KW-0540">Nuclease</keyword>
<dbReference type="InterPro" id="IPR050951">
    <property type="entry name" value="Retrovirus_Pol_polyprotein"/>
</dbReference>
<dbReference type="GO" id="GO:0004519">
    <property type="term" value="F:endonuclease activity"/>
    <property type="evidence" value="ECO:0007669"/>
    <property type="project" value="UniProtKB-KW"/>
</dbReference>
<dbReference type="EMBL" id="CADEPI010000485">
    <property type="protein sequence ID" value="CAB3386475.1"/>
    <property type="molecule type" value="Genomic_DNA"/>
</dbReference>
<dbReference type="PROSITE" id="PS50878">
    <property type="entry name" value="RT_POL"/>
    <property type="match status" value="1"/>
</dbReference>
<keyword evidence="2" id="KW-0808">Transferase</keyword>
<feature type="domain" description="Integrase catalytic" evidence="10">
    <location>
        <begin position="929"/>
        <end position="1091"/>
    </location>
</feature>
<keyword evidence="12" id="KW-1185">Reference proteome</keyword>
<dbReference type="InterPro" id="IPR041588">
    <property type="entry name" value="Integrase_H2C2"/>
</dbReference>
<evidence type="ECO:0000313" key="12">
    <source>
        <dbReference type="Proteomes" id="UP000494165"/>
    </source>
</evidence>
<dbReference type="InterPro" id="IPR043128">
    <property type="entry name" value="Rev_trsase/Diguanyl_cyclase"/>
</dbReference>
<feature type="domain" description="Reverse transcriptase" evidence="9">
    <location>
        <begin position="389"/>
        <end position="572"/>
    </location>
</feature>
<accession>A0A8S1DVG5</accession>
<dbReference type="GO" id="GO:0003676">
    <property type="term" value="F:nucleic acid binding"/>
    <property type="evidence" value="ECO:0007669"/>
    <property type="project" value="InterPro"/>
</dbReference>
<keyword evidence="6" id="KW-0378">Hydrolase</keyword>
<dbReference type="InterPro" id="IPR021109">
    <property type="entry name" value="Peptidase_aspartic_dom_sf"/>
</dbReference>
<dbReference type="Pfam" id="PF13650">
    <property type="entry name" value="Asp_protease_2"/>
    <property type="match status" value="1"/>
</dbReference>
<keyword evidence="5" id="KW-0255">Endonuclease</keyword>
<feature type="compositionally biased region" description="Basic and acidic residues" evidence="8">
    <location>
        <begin position="1286"/>
        <end position="1321"/>
    </location>
</feature>
<dbReference type="OrthoDB" id="425619at2759"/>
<feature type="region of interest" description="Disordered" evidence="8">
    <location>
        <begin position="1233"/>
        <end position="1324"/>
    </location>
</feature>
<dbReference type="Gene3D" id="3.10.10.10">
    <property type="entry name" value="HIV Type 1 Reverse Transcriptase, subunit A, domain 1"/>
    <property type="match status" value="1"/>
</dbReference>
<evidence type="ECO:0000256" key="8">
    <source>
        <dbReference type="SAM" id="MobiDB-lite"/>
    </source>
</evidence>
<dbReference type="InterPro" id="IPR043502">
    <property type="entry name" value="DNA/RNA_pol_sf"/>
</dbReference>
<evidence type="ECO:0000256" key="6">
    <source>
        <dbReference type="ARBA" id="ARBA00022801"/>
    </source>
</evidence>